<dbReference type="GO" id="GO:0006538">
    <property type="term" value="P:L-glutamate catabolic process"/>
    <property type="evidence" value="ECO:0007669"/>
    <property type="project" value="TreeGrafter"/>
</dbReference>
<dbReference type="GO" id="GO:0004352">
    <property type="term" value="F:glutamate dehydrogenase (NAD+) activity"/>
    <property type="evidence" value="ECO:0007669"/>
    <property type="project" value="UniProtKB-EC"/>
</dbReference>
<proteinExistence type="inferred from homology"/>
<comment type="similarity">
    <text evidence="1">Belongs to the Glu/Leu/Phe/Val dehydrogenases family.</text>
</comment>
<keyword evidence="2 4" id="KW-0560">Oxidoreductase</keyword>
<comment type="caution">
    <text evidence="4">The sequence shown here is derived from an EMBL/GenBank/DDBJ whole genome shotgun (WGS) entry which is preliminary data.</text>
</comment>
<name>A0A0W8FYS9_9ZZZZ</name>
<dbReference type="EMBL" id="LNQE01000568">
    <property type="protein sequence ID" value="KUG25945.1"/>
    <property type="molecule type" value="Genomic_DNA"/>
</dbReference>
<dbReference type="AlphaFoldDB" id="A0A0W8FYS9"/>
<dbReference type="Pfam" id="PF02812">
    <property type="entry name" value="ELFV_dehydrog_N"/>
    <property type="match status" value="1"/>
</dbReference>
<dbReference type="InterPro" id="IPR006096">
    <property type="entry name" value="Glu/Leu/Phe/Val/Trp_DH_C"/>
</dbReference>
<dbReference type="SUPFAM" id="SSF53223">
    <property type="entry name" value="Aminoacid dehydrogenase-like, N-terminal domain"/>
    <property type="match status" value="1"/>
</dbReference>
<dbReference type="GO" id="GO:0004354">
    <property type="term" value="F:glutamate dehydrogenase (NADP+) activity"/>
    <property type="evidence" value="ECO:0007669"/>
    <property type="project" value="UniProtKB-EC"/>
</dbReference>
<dbReference type="InterPro" id="IPR014362">
    <property type="entry name" value="Glu_DH"/>
</dbReference>
<organism evidence="4">
    <name type="scientific">hydrocarbon metagenome</name>
    <dbReference type="NCBI Taxonomy" id="938273"/>
    <lineage>
        <taxon>unclassified sequences</taxon>
        <taxon>metagenomes</taxon>
        <taxon>ecological metagenomes</taxon>
    </lineage>
</organism>
<dbReference type="CDD" id="cd01076">
    <property type="entry name" value="NAD_bind_1_Glu_DH"/>
    <property type="match status" value="1"/>
</dbReference>
<dbReference type="Pfam" id="PF00208">
    <property type="entry name" value="ELFV_dehydrog"/>
    <property type="match status" value="1"/>
</dbReference>
<dbReference type="InterPro" id="IPR006097">
    <property type="entry name" value="Glu/Leu/Phe/Val/Trp_DH_dimer"/>
</dbReference>
<evidence type="ECO:0000259" key="3">
    <source>
        <dbReference type="SMART" id="SM00839"/>
    </source>
</evidence>
<dbReference type="Gene3D" id="3.40.50.10860">
    <property type="entry name" value="Leucine Dehydrogenase, chain A, domain 1"/>
    <property type="match status" value="1"/>
</dbReference>
<dbReference type="InterPro" id="IPR006095">
    <property type="entry name" value="Glu/Leu/Phe/Val/Trp_DH"/>
</dbReference>
<dbReference type="PIRSF" id="PIRSF000185">
    <property type="entry name" value="Glu_DH"/>
    <property type="match status" value="1"/>
</dbReference>
<dbReference type="InterPro" id="IPR036291">
    <property type="entry name" value="NAD(P)-bd_dom_sf"/>
</dbReference>
<dbReference type="InterPro" id="IPR033922">
    <property type="entry name" value="NAD_bind_Glu_DH"/>
</dbReference>
<dbReference type="EC" id="1.4.1.2" evidence="4"/>
<accession>A0A0W8FYS9</accession>
<evidence type="ECO:0000256" key="2">
    <source>
        <dbReference type="ARBA" id="ARBA00023002"/>
    </source>
</evidence>
<dbReference type="PROSITE" id="PS00074">
    <property type="entry name" value="GLFV_DEHYDROGENASE"/>
    <property type="match status" value="1"/>
</dbReference>
<dbReference type="PANTHER" id="PTHR11606">
    <property type="entry name" value="GLUTAMATE DEHYDROGENASE"/>
    <property type="match status" value="1"/>
</dbReference>
<dbReference type="PRINTS" id="PR00082">
    <property type="entry name" value="GLFDHDRGNASE"/>
</dbReference>
<dbReference type="InterPro" id="IPR033524">
    <property type="entry name" value="Glu/Leu/Phe/Val_DH_AS"/>
</dbReference>
<dbReference type="SMART" id="SM00839">
    <property type="entry name" value="ELFV_dehydrog"/>
    <property type="match status" value="1"/>
</dbReference>
<sequence length="415" mass="46053">MESYNSFKVAQQQVLESAKLLNLDQATIELLIYPQREFKYTFPVKMDDGKVKIFHAWRIQYNYARGPAKGGIRFHPDETVDTIRALACWMTWKTAVVDLPLGGGKGGVCCDPKTMSERELEAVSRGYIRAIAPIIGIERDIPAPDVYTNPQTMTWMMDEYETIVNKHQPGILTDKPQQVGGTEGRRDATARGGVINVREACNVYGYDPTKSYAIQGFGNAGQRAALLHQELLGGGKLVAVSDSRAAIFNADGFDPKELVMHKLKTGSVKNFPGSKQIQHEELLTLDVEVLYPAALENAITSQNANDIKARVISELANGPTTPEADIILDKKGVHVIPDILASAGGVTVSYFEMVQDKYSYFWDEEQVQQRLDKKISKAYHTVQEALREKKVHPRLAAMVVGVARVAEACKLRGWV</sequence>
<dbReference type="EC" id="1.4.1.4" evidence="4"/>
<dbReference type="SUPFAM" id="SSF51735">
    <property type="entry name" value="NAD(P)-binding Rossmann-fold domains"/>
    <property type="match status" value="1"/>
</dbReference>
<gene>
    <name evidence="4" type="ORF">ASZ90_004225</name>
</gene>
<reference evidence="4" key="1">
    <citation type="journal article" date="2015" name="Proc. Natl. Acad. Sci. U.S.A.">
        <title>Networks of energetic and metabolic interactions define dynamics in microbial communities.</title>
        <authorList>
            <person name="Embree M."/>
            <person name="Liu J.K."/>
            <person name="Al-Bassam M.M."/>
            <person name="Zengler K."/>
        </authorList>
    </citation>
    <scope>NUCLEOTIDE SEQUENCE</scope>
</reference>
<dbReference type="InterPro" id="IPR046346">
    <property type="entry name" value="Aminoacid_DH-like_N_sf"/>
</dbReference>
<protein>
    <submittedName>
        <fullName evidence="4">Nad-specific glutamate dehydrogenase</fullName>
        <ecNumber evidence="4">1.4.1.2</ecNumber>
        <ecNumber evidence="4">1.4.1.4</ecNumber>
    </submittedName>
</protein>
<evidence type="ECO:0000313" key="4">
    <source>
        <dbReference type="EMBL" id="KUG25945.1"/>
    </source>
</evidence>
<dbReference type="Gene3D" id="3.40.50.720">
    <property type="entry name" value="NAD(P)-binding Rossmann-like Domain"/>
    <property type="match status" value="1"/>
</dbReference>
<feature type="domain" description="Glutamate/phenylalanine/leucine/valine/L-tryptophan dehydrogenase C-terminal" evidence="3">
    <location>
        <begin position="182"/>
        <end position="413"/>
    </location>
</feature>
<evidence type="ECO:0000256" key="1">
    <source>
        <dbReference type="ARBA" id="ARBA00006382"/>
    </source>
</evidence>
<dbReference type="PANTHER" id="PTHR11606:SF13">
    <property type="entry name" value="GLUTAMATE DEHYDROGENASE 1, MITOCHONDRIAL"/>
    <property type="match status" value="1"/>
</dbReference>